<evidence type="ECO:0000256" key="1">
    <source>
        <dbReference type="SAM" id="SignalP"/>
    </source>
</evidence>
<evidence type="ECO:0000313" key="2">
    <source>
        <dbReference type="EMBL" id="UUI01407.1"/>
    </source>
</evidence>
<dbReference type="Proteomes" id="UP001059773">
    <property type="component" value="Chromosome"/>
</dbReference>
<proteinExistence type="predicted"/>
<dbReference type="PROSITE" id="PS51257">
    <property type="entry name" value="PROKAR_LIPOPROTEIN"/>
    <property type="match status" value="1"/>
</dbReference>
<dbReference type="RefSeq" id="WP_256706800.1">
    <property type="nucleotide sequence ID" value="NZ_CP101914.1"/>
</dbReference>
<sequence>MKKQVFLVLTVLSILLFTACNSLSKEEIISEVEENAKEVHSYKVEVDFEDEYPRDEEVEKSSSKMEAFIDLKANQGFVDHTNQHGTLYQYYFEGDDVYSDQRGRGNWLLEDDWTEEVVHTIARSDYNAILNYYLPIIKEQENVDMEHKENSYIISYSGGDEEGAELLKLYEGRGLEEDTDKAIEMILEIDEDTMFIQSFQFRLEEELDEGTMVFQEHRIFSEINEIENIEVSEGVVSY</sequence>
<protein>
    <submittedName>
        <fullName evidence="2">Uncharacterized protein</fullName>
    </submittedName>
</protein>
<dbReference type="EMBL" id="CP101914">
    <property type="protein sequence ID" value="UUI01407.1"/>
    <property type="molecule type" value="Genomic_DNA"/>
</dbReference>
<feature type="chain" id="PRO_5047390471" evidence="1">
    <location>
        <begin position="25"/>
        <end position="238"/>
    </location>
</feature>
<dbReference type="InterPro" id="IPR046720">
    <property type="entry name" value="DUF6612"/>
</dbReference>
<name>A0ABY5JPK6_9BACI</name>
<feature type="signal peptide" evidence="1">
    <location>
        <begin position="1"/>
        <end position="24"/>
    </location>
</feature>
<dbReference type="Pfam" id="PF20316">
    <property type="entry name" value="DUF6612"/>
    <property type="match status" value="1"/>
</dbReference>
<keyword evidence="3" id="KW-1185">Reference proteome</keyword>
<keyword evidence="1" id="KW-0732">Signal</keyword>
<accession>A0ABY5JPK6</accession>
<reference evidence="2" key="1">
    <citation type="submission" date="2022-07" db="EMBL/GenBank/DDBJ databases">
        <title>FELIX.</title>
        <authorList>
            <person name="Wan K.H."/>
            <person name="Park S."/>
            <person name="Lawrence Q."/>
            <person name="Eichenberger J.P."/>
            <person name="Booth B.W."/>
            <person name="Piaggio A.J."/>
            <person name="Chandler J.C."/>
            <person name="Franklin A.B."/>
            <person name="Celniker S.E."/>
        </authorList>
    </citation>
    <scope>NUCLEOTIDE SEQUENCE</scope>
    <source>
        <strain evidence="2">QA-1986 374</strain>
    </source>
</reference>
<gene>
    <name evidence="2" type="ORF">NP439_15255</name>
</gene>
<evidence type="ECO:0000313" key="3">
    <source>
        <dbReference type="Proteomes" id="UP001059773"/>
    </source>
</evidence>
<organism evidence="2 3">
    <name type="scientific">Oceanobacillus jeddahense</name>
    <dbReference type="NCBI Taxonomy" id="1462527"/>
    <lineage>
        <taxon>Bacteria</taxon>
        <taxon>Bacillati</taxon>
        <taxon>Bacillota</taxon>
        <taxon>Bacilli</taxon>
        <taxon>Bacillales</taxon>
        <taxon>Bacillaceae</taxon>
        <taxon>Oceanobacillus</taxon>
    </lineage>
</organism>